<dbReference type="SUPFAM" id="SSF88723">
    <property type="entry name" value="PIN domain-like"/>
    <property type="match status" value="1"/>
</dbReference>
<evidence type="ECO:0000313" key="8">
    <source>
        <dbReference type="EMBL" id="BDB99894.1"/>
    </source>
</evidence>
<dbReference type="Gene3D" id="3.40.50.1010">
    <property type="entry name" value="5'-nuclease"/>
    <property type="match status" value="1"/>
</dbReference>
<evidence type="ECO:0000256" key="3">
    <source>
        <dbReference type="ARBA" id="ARBA00022723"/>
    </source>
</evidence>
<keyword evidence="2" id="KW-0540">Nuclease</keyword>
<evidence type="ECO:0000256" key="1">
    <source>
        <dbReference type="ARBA" id="ARBA00001946"/>
    </source>
</evidence>
<dbReference type="CDD" id="cd09881">
    <property type="entry name" value="PIN_VapC4-5_FitB-like"/>
    <property type="match status" value="1"/>
</dbReference>
<proteinExistence type="inferred from homology"/>
<comment type="similarity">
    <text evidence="6">Belongs to the PINc/VapC protein family.</text>
</comment>
<comment type="cofactor">
    <cofactor evidence="1">
        <name>Mg(2+)</name>
        <dbReference type="ChEBI" id="CHEBI:18420"/>
    </cofactor>
</comment>
<name>A0AAQ4CVR3_9CREN</name>
<dbReference type="GO" id="GO:0046872">
    <property type="term" value="F:metal ion binding"/>
    <property type="evidence" value="ECO:0007669"/>
    <property type="project" value="UniProtKB-KW"/>
</dbReference>
<dbReference type="EMBL" id="AP025226">
    <property type="protein sequence ID" value="BDB99894.1"/>
    <property type="molecule type" value="Genomic_DNA"/>
</dbReference>
<dbReference type="GO" id="GO:0004518">
    <property type="term" value="F:nuclease activity"/>
    <property type="evidence" value="ECO:0007669"/>
    <property type="project" value="UniProtKB-KW"/>
</dbReference>
<keyword evidence="5" id="KW-0460">Magnesium</keyword>
<dbReference type="AlphaFoldDB" id="A0AAQ4CVR3"/>
<organism evidence="8 9">
    <name type="scientific">Saccharolobus caldissimus</name>
    <dbReference type="NCBI Taxonomy" id="1702097"/>
    <lineage>
        <taxon>Archaea</taxon>
        <taxon>Thermoproteota</taxon>
        <taxon>Thermoprotei</taxon>
        <taxon>Sulfolobales</taxon>
        <taxon>Sulfolobaceae</taxon>
        <taxon>Saccharolobus</taxon>
    </lineage>
</organism>
<evidence type="ECO:0000313" key="9">
    <source>
        <dbReference type="Proteomes" id="UP001319921"/>
    </source>
</evidence>
<dbReference type="GeneID" id="68867635"/>
<evidence type="ECO:0000256" key="4">
    <source>
        <dbReference type="ARBA" id="ARBA00022801"/>
    </source>
</evidence>
<reference evidence="8 9" key="1">
    <citation type="journal article" date="2022" name="Microbiol. Resour. Announc.">
        <title>Complete Genome Sequence of the Hyperthermophilic and Acidophilic Archaeon Saccharolobus caldissimus Strain HS-3T.</title>
        <authorList>
            <person name="Sakai H.D."/>
            <person name="Kurosawa N."/>
        </authorList>
    </citation>
    <scope>NUCLEOTIDE SEQUENCE [LARGE SCALE GENOMIC DNA]</scope>
    <source>
        <strain evidence="8 9">JCM32116</strain>
    </source>
</reference>
<protein>
    <submittedName>
        <fullName evidence="8">PIN domain nuclease</fullName>
    </submittedName>
</protein>
<evidence type="ECO:0000259" key="7">
    <source>
        <dbReference type="Pfam" id="PF01850"/>
    </source>
</evidence>
<dbReference type="GO" id="GO:0016787">
    <property type="term" value="F:hydrolase activity"/>
    <property type="evidence" value="ECO:0007669"/>
    <property type="project" value="UniProtKB-KW"/>
</dbReference>
<sequence length="124" mass="14053">MKVLIESSAIIEYLKGNEKVKEVILNVEDFYISSLTVFEVLLGRIEESKILDFLSAFKVINPAKRDAIMGSRIYKRLKDKGKLIGSFDILISAQAINKGLTLVTKDSDFLKVKEEFNELNLLLI</sequence>
<dbReference type="InterPro" id="IPR002716">
    <property type="entry name" value="PIN_dom"/>
</dbReference>
<dbReference type="KEGG" id="scas:SACC_29110"/>
<dbReference type="Proteomes" id="UP001319921">
    <property type="component" value="Chromosome"/>
</dbReference>
<dbReference type="PANTHER" id="PTHR33653:SF1">
    <property type="entry name" value="RIBONUCLEASE VAPC2"/>
    <property type="match status" value="1"/>
</dbReference>
<evidence type="ECO:0000256" key="6">
    <source>
        <dbReference type="ARBA" id="ARBA00038093"/>
    </source>
</evidence>
<gene>
    <name evidence="8" type="ORF">SACC_29110</name>
</gene>
<dbReference type="RefSeq" id="WP_229570426.1">
    <property type="nucleotide sequence ID" value="NZ_AP025226.1"/>
</dbReference>
<accession>A0AAQ4CVR3</accession>
<evidence type="ECO:0000256" key="2">
    <source>
        <dbReference type="ARBA" id="ARBA00022722"/>
    </source>
</evidence>
<keyword evidence="4" id="KW-0378">Hydrolase</keyword>
<dbReference type="InterPro" id="IPR029060">
    <property type="entry name" value="PIN-like_dom_sf"/>
</dbReference>
<feature type="domain" description="PIN" evidence="7">
    <location>
        <begin position="3"/>
        <end position="114"/>
    </location>
</feature>
<dbReference type="PANTHER" id="PTHR33653">
    <property type="entry name" value="RIBONUCLEASE VAPC2"/>
    <property type="match status" value="1"/>
</dbReference>
<dbReference type="InterPro" id="IPR050556">
    <property type="entry name" value="Type_II_TA_system_RNase"/>
</dbReference>
<keyword evidence="3" id="KW-0479">Metal-binding</keyword>
<keyword evidence="9" id="KW-1185">Reference proteome</keyword>
<evidence type="ECO:0000256" key="5">
    <source>
        <dbReference type="ARBA" id="ARBA00022842"/>
    </source>
</evidence>
<dbReference type="Pfam" id="PF01850">
    <property type="entry name" value="PIN"/>
    <property type="match status" value="1"/>
</dbReference>